<dbReference type="GO" id="GO:0046872">
    <property type="term" value="F:metal ion binding"/>
    <property type="evidence" value="ECO:0007669"/>
    <property type="project" value="UniProtKB-KW"/>
</dbReference>
<evidence type="ECO:0000256" key="2">
    <source>
        <dbReference type="ARBA" id="ARBA00022597"/>
    </source>
</evidence>
<dbReference type="OrthoDB" id="350602at2"/>
<dbReference type="Gene3D" id="1.20.58.80">
    <property type="entry name" value="Phosphotransferase system, lactose/cellobiose-type IIA subunit"/>
    <property type="match status" value="1"/>
</dbReference>
<dbReference type="EMBL" id="CP001843">
    <property type="protein sequence ID" value="AEF83994.1"/>
    <property type="molecule type" value="Genomic_DNA"/>
</dbReference>
<keyword evidence="4" id="KW-0598">Phosphotransferase system</keyword>
<keyword evidence="2" id="KW-0762">Sugar transport</keyword>
<evidence type="ECO:0000256" key="5">
    <source>
        <dbReference type="PIRSR" id="PIRSR000699-1"/>
    </source>
</evidence>
<dbReference type="GO" id="GO:0009401">
    <property type="term" value="P:phosphoenolpyruvate-dependent sugar phosphotransferase system"/>
    <property type="evidence" value="ECO:0007669"/>
    <property type="project" value="UniProtKB-KW"/>
</dbReference>
<dbReference type="SUPFAM" id="SSF46973">
    <property type="entry name" value="Enzyme IIa from lactose specific PTS, IIa-lac"/>
    <property type="match status" value="1"/>
</dbReference>
<dbReference type="HOGENOM" id="CLU_152490_1_0_12"/>
<dbReference type="GO" id="GO:0016740">
    <property type="term" value="F:transferase activity"/>
    <property type="evidence" value="ECO:0007669"/>
    <property type="project" value="UniProtKB-KW"/>
</dbReference>
<keyword evidence="6" id="KW-0460">Magnesium</keyword>
<evidence type="ECO:0000313" key="9">
    <source>
        <dbReference type="Proteomes" id="UP000009223"/>
    </source>
</evidence>
<keyword evidence="1" id="KW-0813">Transport</keyword>
<dbReference type="AlphaFoldDB" id="F5YM40"/>
<dbReference type="KEGG" id="tpi:TREPR_0466"/>
<feature type="modified residue" description="Phosphohistidine; by HPr" evidence="7">
    <location>
        <position position="75"/>
    </location>
</feature>
<dbReference type="InterPro" id="IPR036542">
    <property type="entry name" value="PTS_IIA_lac/cel_sf"/>
</dbReference>
<proteinExistence type="predicted"/>
<sequence>MGFEEEAMQLIVNAGNAKSHAMTAISRAKEGKPDQAQQELQESDEAMTIAHRHQTEILQMTLDDPDQGMGMIMVHAQDHLMAAVTILDMAREFCDLYALIHKQGLGGRV</sequence>
<dbReference type="Proteomes" id="UP000009223">
    <property type="component" value="Chromosome"/>
</dbReference>
<dbReference type="InterPro" id="IPR003188">
    <property type="entry name" value="PTS_IIA_lac/cel"/>
</dbReference>
<feature type="active site" description="Tele-phosphohistidine intermediate" evidence="5">
    <location>
        <position position="75"/>
    </location>
</feature>
<evidence type="ECO:0000256" key="3">
    <source>
        <dbReference type="ARBA" id="ARBA00022679"/>
    </source>
</evidence>
<evidence type="ECO:0000313" key="8">
    <source>
        <dbReference type="EMBL" id="AEF83994.1"/>
    </source>
</evidence>
<dbReference type="RefSeq" id="WP_015709549.1">
    <property type="nucleotide sequence ID" value="NC_015578.1"/>
</dbReference>
<dbReference type="Pfam" id="PF02255">
    <property type="entry name" value="PTS_IIA"/>
    <property type="match status" value="1"/>
</dbReference>
<reference evidence="9" key="1">
    <citation type="submission" date="2009-12" db="EMBL/GenBank/DDBJ databases">
        <title>Complete sequence of Treponema primitia strain ZAS-2.</title>
        <authorList>
            <person name="Tetu S.G."/>
            <person name="Matson E."/>
            <person name="Ren Q."/>
            <person name="Seshadri R."/>
            <person name="Elbourne L."/>
            <person name="Hassan K.A."/>
            <person name="Durkin A."/>
            <person name="Radune D."/>
            <person name="Mohamoud Y."/>
            <person name="Shay R."/>
            <person name="Jin S."/>
            <person name="Zhang X."/>
            <person name="Lucey K."/>
            <person name="Ballor N.R."/>
            <person name="Ottesen E."/>
            <person name="Rosenthal R."/>
            <person name="Allen A."/>
            <person name="Leadbetter J.R."/>
            <person name="Paulsen I.T."/>
        </authorList>
    </citation>
    <scope>NUCLEOTIDE SEQUENCE [LARGE SCALE GENOMIC DNA]</scope>
    <source>
        <strain evidence="9">ATCC BAA-887 / DSM 12427 / ZAS-2</strain>
    </source>
</reference>
<dbReference type="eggNOG" id="COG1447">
    <property type="taxonomic scope" value="Bacteria"/>
</dbReference>
<keyword evidence="3 8" id="KW-0808">Transferase</keyword>
<feature type="binding site" evidence="6">
    <location>
        <position position="78"/>
    </location>
    <ligand>
        <name>Mg(2+)</name>
        <dbReference type="ChEBI" id="CHEBI:18420"/>
        <note>ligand shared between all trimeric partners</note>
    </ligand>
</feature>
<dbReference type="EC" id="2.7.1.-" evidence="8"/>
<dbReference type="PIRSF" id="PIRSF000699">
    <property type="entry name" value="PTS_IILac_III"/>
    <property type="match status" value="1"/>
</dbReference>
<name>F5YM40_TREPZ</name>
<reference evidence="8 9" key="2">
    <citation type="journal article" date="2011" name="ISME J.">
        <title>RNA-seq reveals cooperative metabolic interactions between two termite-gut spirochete species in co-culture.</title>
        <authorList>
            <person name="Rosenthal A.Z."/>
            <person name="Matson E.G."/>
            <person name="Eldar A."/>
            <person name="Leadbetter J.R."/>
        </authorList>
    </citation>
    <scope>NUCLEOTIDE SEQUENCE [LARGE SCALE GENOMIC DNA]</scope>
    <source>
        <strain evidence="9">ATCC BAA-887 / DSM 12427 / ZAS-2</strain>
    </source>
</reference>
<keyword evidence="6" id="KW-0479">Metal-binding</keyword>
<keyword evidence="9" id="KW-1185">Reference proteome</keyword>
<dbReference type="PANTHER" id="PTHR34382:SF7">
    <property type="entry name" value="PTS SYSTEM N,N'-DIACETYLCHITOBIOSE-SPECIFIC EIIA COMPONENT"/>
    <property type="match status" value="1"/>
</dbReference>
<accession>F5YM40</accession>
<protein>
    <submittedName>
        <fullName evidence="8">Lichenan-specific phosphotransferase enzyme iia component</fullName>
        <ecNumber evidence="8">2.7.1.-</ecNumber>
    </submittedName>
</protein>
<evidence type="ECO:0000256" key="7">
    <source>
        <dbReference type="PROSITE-ProRule" id="PRU00418"/>
    </source>
</evidence>
<evidence type="ECO:0000256" key="6">
    <source>
        <dbReference type="PIRSR" id="PIRSR000699-2"/>
    </source>
</evidence>
<dbReference type="STRING" id="545694.TREPR_0466"/>
<gene>
    <name evidence="8" type="ordered locus">TREPR_0466</name>
</gene>
<dbReference type="PROSITE" id="PS51095">
    <property type="entry name" value="PTS_EIIA_TYPE_3"/>
    <property type="match status" value="1"/>
</dbReference>
<dbReference type="PANTHER" id="PTHR34382">
    <property type="entry name" value="PTS SYSTEM N,N'-DIACETYLCHITOBIOSE-SPECIFIC EIIA COMPONENT"/>
    <property type="match status" value="1"/>
</dbReference>
<organism evidence="8 9">
    <name type="scientific">Treponema primitia (strain ATCC BAA-887 / DSM 12427 / ZAS-2)</name>
    <dbReference type="NCBI Taxonomy" id="545694"/>
    <lineage>
        <taxon>Bacteria</taxon>
        <taxon>Pseudomonadati</taxon>
        <taxon>Spirochaetota</taxon>
        <taxon>Spirochaetia</taxon>
        <taxon>Spirochaetales</taxon>
        <taxon>Treponemataceae</taxon>
        <taxon>Treponema</taxon>
    </lineage>
</organism>
<comment type="cofactor">
    <cofactor evidence="6">
        <name>Mg(2+)</name>
        <dbReference type="ChEBI" id="CHEBI:18420"/>
    </cofactor>
    <text evidence="6">Binds 1 Mg(2+) ion per trimer.</text>
</comment>
<evidence type="ECO:0000256" key="1">
    <source>
        <dbReference type="ARBA" id="ARBA00022448"/>
    </source>
</evidence>
<evidence type="ECO:0000256" key="4">
    <source>
        <dbReference type="ARBA" id="ARBA00022683"/>
    </source>
</evidence>